<protein>
    <submittedName>
        <fullName evidence="2">Uncharacterized protein</fullName>
    </submittedName>
</protein>
<organism evidence="2 3">
    <name type="scientific">Turnera subulata</name>
    <dbReference type="NCBI Taxonomy" id="218843"/>
    <lineage>
        <taxon>Eukaryota</taxon>
        <taxon>Viridiplantae</taxon>
        <taxon>Streptophyta</taxon>
        <taxon>Embryophyta</taxon>
        <taxon>Tracheophyta</taxon>
        <taxon>Spermatophyta</taxon>
        <taxon>Magnoliopsida</taxon>
        <taxon>eudicotyledons</taxon>
        <taxon>Gunneridae</taxon>
        <taxon>Pentapetalae</taxon>
        <taxon>rosids</taxon>
        <taxon>fabids</taxon>
        <taxon>Malpighiales</taxon>
        <taxon>Passifloraceae</taxon>
        <taxon>Turnera</taxon>
    </lineage>
</organism>
<comment type="caution">
    <text evidence="2">The sequence shown here is derived from an EMBL/GenBank/DDBJ whole genome shotgun (WGS) entry which is preliminary data.</text>
</comment>
<name>A0A9Q0F5J2_9ROSI</name>
<dbReference type="EMBL" id="JAKUCV010006926">
    <property type="protein sequence ID" value="KAJ4825368.1"/>
    <property type="molecule type" value="Genomic_DNA"/>
</dbReference>
<feature type="region of interest" description="Disordered" evidence="1">
    <location>
        <begin position="54"/>
        <end position="74"/>
    </location>
</feature>
<gene>
    <name evidence="2" type="ORF">Tsubulata_042960</name>
</gene>
<evidence type="ECO:0000313" key="3">
    <source>
        <dbReference type="Proteomes" id="UP001141552"/>
    </source>
</evidence>
<feature type="non-terminal residue" evidence="2">
    <location>
        <position position="74"/>
    </location>
</feature>
<keyword evidence="3" id="KW-1185">Reference proteome</keyword>
<evidence type="ECO:0000313" key="2">
    <source>
        <dbReference type="EMBL" id="KAJ4825368.1"/>
    </source>
</evidence>
<evidence type="ECO:0000256" key="1">
    <source>
        <dbReference type="SAM" id="MobiDB-lite"/>
    </source>
</evidence>
<reference evidence="2" key="2">
    <citation type="journal article" date="2023" name="Plants (Basel)">
        <title>Annotation of the Turnera subulata (Passifloraceae) Draft Genome Reveals the S-Locus Evolved after the Divergence of Turneroideae from Passifloroideae in a Stepwise Manner.</title>
        <authorList>
            <person name="Henning P.M."/>
            <person name="Roalson E.H."/>
            <person name="Mir W."/>
            <person name="McCubbin A.G."/>
            <person name="Shore J.S."/>
        </authorList>
    </citation>
    <scope>NUCLEOTIDE SEQUENCE</scope>
    <source>
        <strain evidence="2">F60SS</strain>
    </source>
</reference>
<reference evidence="2" key="1">
    <citation type="submission" date="2022-02" db="EMBL/GenBank/DDBJ databases">
        <authorList>
            <person name="Henning P.M."/>
            <person name="McCubbin A.G."/>
            <person name="Shore J.S."/>
        </authorList>
    </citation>
    <scope>NUCLEOTIDE SEQUENCE</scope>
    <source>
        <strain evidence="2">F60SS</strain>
        <tissue evidence="2">Leaves</tissue>
    </source>
</reference>
<dbReference type="Proteomes" id="UP001141552">
    <property type="component" value="Unassembled WGS sequence"/>
</dbReference>
<sequence length="74" mass="7610">MHLAQVLPLKQAQYITGYTPLTSKPEGLIGITSPATDSSRFTAATMATVPGSESVVESSAASPATIDRDAVGMD</sequence>
<proteinExistence type="predicted"/>
<dbReference type="AlphaFoldDB" id="A0A9Q0F5J2"/>
<accession>A0A9Q0F5J2</accession>